<gene>
    <name evidence="2" type="ORF">Rhe02_73050</name>
</gene>
<feature type="region of interest" description="Disordered" evidence="1">
    <location>
        <begin position="84"/>
        <end position="118"/>
    </location>
</feature>
<feature type="compositionally biased region" description="Polar residues" evidence="1">
    <location>
        <begin position="84"/>
        <end position="93"/>
    </location>
</feature>
<protein>
    <submittedName>
        <fullName evidence="2">Uncharacterized protein</fullName>
    </submittedName>
</protein>
<evidence type="ECO:0000256" key="1">
    <source>
        <dbReference type="SAM" id="MobiDB-lite"/>
    </source>
</evidence>
<dbReference type="Proteomes" id="UP000612899">
    <property type="component" value="Unassembled WGS sequence"/>
</dbReference>
<proteinExistence type="predicted"/>
<feature type="region of interest" description="Disordered" evidence="1">
    <location>
        <begin position="1"/>
        <end position="20"/>
    </location>
</feature>
<sequence>MTNHQPSSGRFRRALGPRANVTVPDLSPGLLQITAADRRRAAVAAHSSIDMGKDTTMHGWTSKPLAKSATALLMLAALGCGFGKNTQTPQSNDRPTQPTTTAPRRDSPSPATAPKTDARFTVTRRGLTGVDPSNMKVSCSNIDYPVILKDASAPFHWKIRKDSRLRDVFTVPAEGDLTPGQQTIVRVKGNYDGRPGDELIVQIWSEESTQSAGIQMYCR</sequence>
<dbReference type="AlphaFoldDB" id="A0A8J3VKN6"/>
<comment type="caution">
    <text evidence="2">The sequence shown here is derived from an EMBL/GenBank/DDBJ whole genome shotgun (WGS) entry which is preliminary data.</text>
</comment>
<organism evidence="2 3">
    <name type="scientific">Rhizocola hellebori</name>
    <dbReference type="NCBI Taxonomy" id="1392758"/>
    <lineage>
        <taxon>Bacteria</taxon>
        <taxon>Bacillati</taxon>
        <taxon>Actinomycetota</taxon>
        <taxon>Actinomycetes</taxon>
        <taxon>Micromonosporales</taxon>
        <taxon>Micromonosporaceae</taxon>
        <taxon>Rhizocola</taxon>
    </lineage>
</organism>
<dbReference type="EMBL" id="BONY01000064">
    <property type="protein sequence ID" value="GIH09238.1"/>
    <property type="molecule type" value="Genomic_DNA"/>
</dbReference>
<evidence type="ECO:0000313" key="2">
    <source>
        <dbReference type="EMBL" id="GIH09238.1"/>
    </source>
</evidence>
<keyword evidence="3" id="KW-1185">Reference proteome</keyword>
<accession>A0A8J3VKN6</accession>
<evidence type="ECO:0000313" key="3">
    <source>
        <dbReference type="Proteomes" id="UP000612899"/>
    </source>
</evidence>
<name>A0A8J3VKN6_9ACTN</name>
<reference evidence="2" key="1">
    <citation type="submission" date="2021-01" db="EMBL/GenBank/DDBJ databases">
        <title>Whole genome shotgun sequence of Rhizocola hellebori NBRC 109834.</title>
        <authorList>
            <person name="Komaki H."/>
            <person name="Tamura T."/>
        </authorList>
    </citation>
    <scope>NUCLEOTIDE SEQUENCE</scope>
    <source>
        <strain evidence="2">NBRC 109834</strain>
    </source>
</reference>